<dbReference type="PANTHER" id="PTHR43863:SF2">
    <property type="entry name" value="MALTASE-GLUCOAMYLASE"/>
    <property type="match status" value="1"/>
</dbReference>
<dbReference type="Gene3D" id="2.60.40.1180">
    <property type="entry name" value="Golgi alpha-mannosidase II"/>
    <property type="match status" value="2"/>
</dbReference>
<accession>A0A8J8GNP6</accession>
<dbReference type="InterPro" id="IPR048395">
    <property type="entry name" value="Glyco_hydro_31_C"/>
</dbReference>
<sequence length="826" mass="94050">MQFEALRSEPDGPRVRTDEGRLKLQVIDDAVVRVVATERDSITEPSTDSPMIVEQPPADVDWSVTDGESTVTLETDALRVDLAKDTCALTWRDADGELLVREPRDGGKELRPVDVAELAGENAATPAETLERGAYSTKLSLEFAANEAIYGLGQHDDGIANYRGHDQHLYQHNTKVAMPAFVSTRGYGFLFDSYSLSTFRDDRHGTYFWSECVDELDFYFVSGPELDDVVSGFRRLTGAATMLPKWSYGYVQSKERYTSQDALLAVVDEYRDREIPLDCIVQDWQYWPDSTEDDPDFESWGGPEGDWGRWGQKSFEPSRFPDPDALTDELHERNVRLMLSIWPNMITGEDHEEMAAAGHLLDDGDLSAPDNEVHYYDVFSEDARELYWNQAEEGLFSHGIDAWWADSTEPYNPDWGLEDPLEPEQRLELIASDYKRVFDPAYTNAYSLYQAKGLYEGQRSTTEEKRVLNLTRSGYPGQQRYGAVTWSGDVEATWDRFEKQIADGLQFTATGNPKWTLDIGAFFVEDNTDEEFYANGDFDDGHEDLGYRELYTRWFQFGAFLPLFRSHGTNTPREMWRFGEPGDRTYDTLVKFDELRYRLLPYIYSLAGWETRDEYTMFRHLAFEFREDNRVHEIGDQFMFGPALLVCPVTEPMYYGPGSTPLEGRATAREVYLPDGTEWYDFWTGERYEGGQTILADAPLEKLPLFVRSGSVVPMGPIVQHAGERPDAPWTLRVYPGRDGSFELYEDAGDGYAYEDGEYAVTPVTWDESAGELSIGDREGWFPELTETREFRIVPVERGVGTGVDEAESQTTVTYDGSETTVDVGR</sequence>
<dbReference type="Pfam" id="PF01055">
    <property type="entry name" value="Glyco_hydro_31_2nd"/>
    <property type="match status" value="1"/>
</dbReference>
<dbReference type="InterPro" id="IPR000322">
    <property type="entry name" value="Glyco_hydro_31_TIM"/>
</dbReference>
<proteinExistence type="inferred from homology"/>
<evidence type="ECO:0000259" key="6">
    <source>
        <dbReference type="Pfam" id="PF21365"/>
    </source>
</evidence>
<dbReference type="InterPro" id="IPR033403">
    <property type="entry name" value="DUF5110"/>
</dbReference>
<comment type="caution">
    <text evidence="7">The sequence shown here is derived from an EMBL/GenBank/DDBJ whole genome shotgun (WGS) entry which is preliminary data.</text>
</comment>
<dbReference type="GO" id="GO:0030246">
    <property type="term" value="F:carbohydrate binding"/>
    <property type="evidence" value="ECO:0007669"/>
    <property type="project" value="InterPro"/>
</dbReference>
<feature type="domain" description="Glycoside hydrolase family 31 TIM barrel" evidence="3">
    <location>
        <begin position="241"/>
        <end position="606"/>
    </location>
</feature>
<feature type="domain" description="DUF5110" evidence="5">
    <location>
        <begin position="729"/>
        <end position="794"/>
    </location>
</feature>
<comment type="similarity">
    <text evidence="1 2">Belongs to the glycosyl hydrolase 31 family.</text>
</comment>
<dbReference type="InterPro" id="IPR013780">
    <property type="entry name" value="Glyco_hydro_b"/>
</dbReference>
<evidence type="ECO:0000256" key="2">
    <source>
        <dbReference type="RuleBase" id="RU361185"/>
    </source>
</evidence>
<dbReference type="SUPFAM" id="SSF74650">
    <property type="entry name" value="Galactose mutarotase-like"/>
    <property type="match status" value="1"/>
</dbReference>
<dbReference type="InterPro" id="IPR025887">
    <property type="entry name" value="Glyco_hydro_31_N_dom"/>
</dbReference>
<dbReference type="Gene3D" id="2.60.40.1760">
    <property type="entry name" value="glycosyl hydrolase (family 31)"/>
    <property type="match status" value="1"/>
</dbReference>
<dbReference type="CDD" id="cd06591">
    <property type="entry name" value="GH31_xylosidase_XylS"/>
    <property type="match status" value="1"/>
</dbReference>
<feature type="domain" description="Glycosyl hydrolase family 31 C-terminal" evidence="6">
    <location>
        <begin position="615"/>
        <end position="713"/>
    </location>
</feature>
<gene>
    <name evidence="7" type="ORF">HT576_20790</name>
</gene>
<keyword evidence="2" id="KW-0326">Glycosidase</keyword>
<name>A0A8J8GNP6_9EURY</name>
<feature type="domain" description="Glycoside hydrolase family 31 N-terminal" evidence="4">
    <location>
        <begin position="22"/>
        <end position="199"/>
    </location>
</feature>
<dbReference type="CDD" id="cd14752">
    <property type="entry name" value="GH31_N"/>
    <property type="match status" value="1"/>
</dbReference>
<dbReference type="Pfam" id="PF17137">
    <property type="entry name" value="DUF5110"/>
    <property type="match status" value="1"/>
</dbReference>
<dbReference type="InterPro" id="IPR011013">
    <property type="entry name" value="Gal_mutarotase_sf_dom"/>
</dbReference>
<dbReference type="RefSeq" id="WP_174703102.1">
    <property type="nucleotide sequence ID" value="NZ_JABURA010000002.1"/>
</dbReference>
<dbReference type="AlphaFoldDB" id="A0A8J8GNP6"/>
<dbReference type="PANTHER" id="PTHR43863">
    <property type="entry name" value="HYDROLASE, PUTATIVE (AFU_ORTHOLOGUE AFUA_1G03140)-RELATED"/>
    <property type="match status" value="1"/>
</dbReference>
<dbReference type="Proteomes" id="UP000728647">
    <property type="component" value="Unassembled WGS sequence"/>
</dbReference>
<dbReference type="Gene3D" id="3.20.20.80">
    <property type="entry name" value="Glycosidases"/>
    <property type="match status" value="1"/>
</dbReference>
<dbReference type="GO" id="GO:0004553">
    <property type="term" value="F:hydrolase activity, hydrolyzing O-glycosyl compounds"/>
    <property type="evidence" value="ECO:0007669"/>
    <property type="project" value="InterPro"/>
</dbReference>
<dbReference type="InterPro" id="IPR017853">
    <property type="entry name" value="GH"/>
</dbReference>
<dbReference type="Pfam" id="PF13802">
    <property type="entry name" value="Gal_mutarotas_2"/>
    <property type="match status" value="1"/>
</dbReference>
<protein>
    <submittedName>
        <fullName evidence="7">DUF5110 domain-containing protein</fullName>
    </submittedName>
</protein>
<keyword evidence="2" id="KW-0378">Hydrolase</keyword>
<dbReference type="GO" id="GO:0005975">
    <property type="term" value="P:carbohydrate metabolic process"/>
    <property type="evidence" value="ECO:0007669"/>
    <property type="project" value="InterPro"/>
</dbReference>
<dbReference type="SUPFAM" id="SSF51445">
    <property type="entry name" value="(Trans)glycosidases"/>
    <property type="match status" value="1"/>
</dbReference>
<organism evidence="7 8">
    <name type="scientific">Haloterrigena gelatinilytica</name>
    <dbReference type="NCBI Taxonomy" id="2741724"/>
    <lineage>
        <taxon>Archaea</taxon>
        <taxon>Methanobacteriati</taxon>
        <taxon>Methanobacteriota</taxon>
        <taxon>Stenosarchaea group</taxon>
        <taxon>Halobacteria</taxon>
        <taxon>Halobacteriales</taxon>
        <taxon>Natrialbaceae</taxon>
        <taxon>Haloterrigena</taxon>
    </lineage>
</organism>
<evidence type="ECO:0000313" key="8">
    <source>
        <dbReference type="Proteomes" id="UP000728647"/>
    </source>
</evidence>
<evidence type="ECO:0000259" key="5">
    <source>
        <dbReference type="Pfam" id="PF17137"/>
    </source>
</evidence>
<evidence type="ECO:0000313" key="7">
    <source>
        <dbReference type="EMBL" id="NUB93439.1"/>
    </source>
</evidence>
<dbReference type="OrthoDB" id="27033at2157"/>
<dbReference type="InterPro" id="IPR051816">
    <property type="entry name" value="Glycosyl_Hydrolase_31"/>
</dbReference>
<reference evidence="7" key="1">
    <citation type="submission" date="2020-06" db="EMBL/GenBank/DDBJ databases">
        <title>Haloterrigena sp. nov., an extremely halophilic archaeon isolated from a saline sediment.</title>
        <authorList>
            <person name="Liu B.-B."/>
        </authorList>
    </citation>
    <scope>NUCLEOTIDE SEQUENCE</scope>
    <source>
        <strain evidence="7">SYSU A121-1</strain>
    </source>
</reference>
<evidence type="ECO:0000256" key="1">
    <source>
        <dbReference type="ARBA" id="ARBA00007806"/>
    </source>
</evidence>
<dbReference type="EMBL" id="JABURA010000002">
    <property type="protein sequence ID" value="NUB93439.1"/>
    <property type="molecule type" value="Genomic_DNA"/>
</dbReference>
<evidence type="ECO:0000259" key="3">
    <source>
        <dbReference type="Pfam" id="PF01055"/>
    </source>
</evidence>
<dbReference type="SUPFAM" id="SSF51011">
    <property type="entry name" value="Glycosyl hydrolase domain"/>
    <property type="match status" value="1"/>
</dbReference>
<evidence type="ECO:0000259" key="4">
    <source>
        <dbReference type="Pfam" id="PF13802"/>
    </source>
</evidence>
<dbReference type="Pfam" id="PF21365">
    <property type="entry name" value="Glyco_hydro_31_3rd"/>
    <property type="match status" value="1"/>
</dbReference>